<name>A0A8S1NGG4_PARPR</name>
<dbReference type="SMART" id="SM00320">
    <property type="entry name" value="WD40"/>
    <property type="match status" value="3"/>
</dbReference>
<dbReference type="Proteomes" id="UP000688137">
    <property type="component" value="Unassembled WGS sequence"/>
</dbReference>
<dbReference type="InterPro" id="IPR001680">
    <property type="entry name" value="WD40_rpt"/>
</dbReference>
<dbReference type="PANTHER" id="PTHR19920">
    <property type="entry name" value="WD40 PROTEIN CIAO1"/>
    <property type="match status" value="1"/>
</dbReference>
<gene>
    <name evidence="1" type="ORF">PPRIM_AZ9-3.1.T0800094</name>
</gene>
<dbReference type="Pfam" id="PF00400">
    <property type="entry name" value="WD40"/>
    <property type="match status" value="1"/>
</dbReference>
<evidence type="ECO:0000313" key="1">
    <source>
        <dbReference type="EMBL" id="CAD8088115.1"/>
    </source>
</evidence>
<evidence type="ECO:0000313" key="2">
    <source>
        <dbReference type="Proteomes" id="UP000688137"/>
    </source>
</evidence>
<evidence type="ECO:0008006" key="3">
    <source>
        <dbReference type="Google" id="ProtNLM"/>
    </source>
</evidence>
<proteinExistence type="predicted"/>
<dbReference type="OMA" id="FMWVESS"/>
<dbReference type="GO" id="GO:0097361">
    <property type="term" value="C:cytosolic [4Fe-4S] assembly targeting complex"/>
    <property type="evidence" value="ECO:0007669"/>
    <property type="project" value="TreeGrafter"/>
</dbReference>
<comment type="caution">
    <text evidence="1">The sequence shown here is derived from an EMBL/GenBank/DDBJ whole genome shotgun (WGS) entry which is preliminary data.</text>
</comment>
<reference evidence="1" key="1">
    <citation type="submission" date="2021-01" db="EMBL/GenBank/DDBJ databases">
        <authorList>
            <consortium name="Genoscope - CEA"/>
            <person name="William W."/>
        </authorList>
    </citation>
    <scope>NUCLEOTIDE SEQUENCE</scope>
</reference>
<keyword evidence="2" id="KW-1185">Reference proteome</keyword>
<accession>A0A8S1NGG4</accession>
<sequence length="429" mass="50801">MNSNKIDKENIFKILTQLKRESKKFKYEQDSIKNKSKQSSSFSLYNINDQQFWDDQQEMNYTEQTQLNSQQSFLQVDSKITNNEEQNYPLMLKYAYYYLKWVYMIQCGIKSEEQIDELIESNDISQYYLTREIQKKAQCKHLAFNKNDTLIAITQNNEIEILKFNNEITDKIAQLKGHENDVNCLLFSKKSNSLISAGEQIFMWVESSYDKWQTRYNIYANSPINCLTFNKAETLLITGNQQGSIQAYKLDFIRGQIFLINEIKKSQNFVYQVSFNKSENRLLACTKDDLILILNIEYDGGLTMYKLIKRNKFACRVIFLDDERILLAQKQALIELQLQNDTIKETIIQETDSDKDWYQFPIQYNQAQNVIVLKQNKYIYIIKELNKGNYLLQQKLDFDSIELFGTISNCGIYLITWNNQKLQTYMLLK</sequence>
<dbReference type="AlphaFoldDB" id="A0A8S1NGG4"/>
<organism evidence="1 2">
    <name type="scientific">Paramecium primaurelia</name>
    <dbReference type="NCBI Taxonomy" id="5886"/>
    <lineage>
        <taxon>Eukaryota</taxon>
        <taxon>Sar</taxon>
        <taxon>Alveolata</taxon>
        <taxon>Ciliophora</taxon>
        <taxon>Intramacronucleata</taxon>
        <taxon>Oligohymenophorea</taxon>
        <taxon>Peniculida</taxon>
        <taxon>Parameciidae</taxon>
        <taxon>Paramecium</taxon>
    </lineage>
</organism>
<dbReference type="GO" id="GO:0016226">
    <property type="term" value="P:iron-sulfur cluster assembly"/>
    <property type="evidence" value="ECO:0007669"/>
    <property type="project" value="TreeGrafter"/>
</dbReference>
<dbReference type="EMBL" id="CAJJDM010000083">
    <property type="protein sequence ID" value="CAD8088115.1"/>
    <property type="molecule type" value="Genomic_DNA"/>
</dbReference>
<dbReference type="PANTHER" id="PTHR19920:SF0">
    <property type="entry name" value="CYTOSOLIC IRON-SULFUR PROTEIN ASSEMBLY PROTEIN CIAO1-RELATED"/>
    <property type="match status" value="1"/>
</dbReference>
<protein>
    <recommendedName>
        <fullName evidence="3">WD40-repeat-containing domain</fullName>
    </recommendedName>
</protein>